<reference evidence="8" key="1">
    <citation type="submission" date="2011-12" db="EMBL/GenBank/DDBJ databases">
        <title>Complete sequence of Methanoregula formicicum SMSP.</title>
        <authorList>
            <person name="Lucas S."/>
            <person name="Han J."/>
            <person name="Lapidus A."/>
            <person name="Cheng J.-F."/>
            <person name="Goodwin L."/>
            <person name="Pitluck S."/>
            <person name="Peters L."/>
            <person name="Ovchinnikova G."/>
            <person name="Teshima H."/>
            <person name="Detter J.C."/>
            <person name="Han C."/>
            <person name="Tapia R."/>
            <person name="Land M."/>
            <person name="Hauser L."/>
            <person name="Kyrpides N."/>
            <person name="Ivanova N."/>
            <person name="Pagani I."/>
            <person name="Imachi H."/>
            <person name="Tamaki H."/>
            <person name="Sekiguchi Y."/>
            <person name="Kamagata Y."/>
            <person name="Cadillo-Quiroz H."/>
            <person name="Zinder S."/>
            <person name="Liu W.-T."/>
            <person name="Woyke T."/>
        </authorList>
    </citation>
    <scope>NUCLEOTIDE SEQUENCE [LARGE SCALE GENOMIC DNA]</scope>
    <source>
        <strain evidence="8">DSM 22288 / NBRC 105244 / SMSP</strain>
    </source>
</reference>
<dbReference type="InterPro" id="IPR051796">
    <property type="entry name" value="ISF_SsuE-like"/>
</dbReference>
<dbReference type="InterPro" id="IPR029039">
    <property type="entry name" value="Flavoprotein-like_sf"/>
</dbReference>
<comment type="similarity">
    <text evidence="5">Belongs to the SsuE family. Isf subfamily.</text>
</comment>
<evidence type="ECO:0000256" key="3">
    <source>
        <dbReference type="ARBA" id="ARBA00022630"/>
    </source>
</evidence>
<dbReference type="GO" id="GO:0016491">
    <property type="term" value="F:oxidoreductase activity"/>
    <property type="evidence" value="ECO:0007669"/>
    <property type="project" value="InterPro"/>
</dbReference>
<comment type="cofactor">
    <cofactor evidence="1">
        <name>FMN</name>
        <dbReference type="ChEBI" id="CHEBI:58210"/>
    </cofactor>
</comment>
<keyword evidence="8" id="KW-1185">Reference proteome</keyword>
<dbReference type="HOGENOM" id="CLU_050993_1_0_2"/>
<feature type="domain" description="NADPH-dependent FMN reductase-like" evidence="6">
    <location>
        <begin position="1"/>
        <end position="153"/>
    </location>
</feature>
<protein>
    <submittedName>
        <fullName evidence="7">Multimeric flavodoxin WrbA</fullName>
    </submittedName>
</protein>
<evidence type="ECO:0000256" key="1">
    <source>
        <dbReference type="ARBA" id="ARBA00001917"/>
    </source>
</evidence>
<dbReference type="EMBL" id="CP003167">
    <property type="protein sequence ID" value="AGB01323.1"/>
    <property type="molecule type" value="Genomic_DNA"/>
</dbReference>
<dbReference type="KEGG" id="mfo:Metfor_0242"/>
<dbReference type="PANTHER" id="PTHR43278">
    <property type="entry name" value="NAD(P)H-DEPENDENT FMN-CONTAINING OXIDOREDUCTASE YWQN-RELATED"/>
    <property type="match status" value="1"/>
</dbReference>
<evidence type="ECO:0000313" key="7">
    <source>
        <dbReference type="EMBL" id="AGB01323.1"/>
    </source>
</evidence>
<dbReference type="eggNOG" id="arCOG02573">
    <property type="taxonomic scope" value="Archaea"/>
</dbReference>
<dbReference type="InterPro" id="IPR005025">
    <property type="entry name" value="FMN_Rdtase-like_dom"/>
</dbReference>
<reference evidence="7 8" key="2">
    <citation type="journal article" date="2014" name="Genome Announc.">
        <title>Complete Genome Sequence of Methanoregula formicica SMSPT, a Mesophilic Hydrogenotrophic Methanogen Isolated from a Methanogenic Upflow Anaerobic Sludge Blanket Reactor.</title>
        <authorList>
            <person name="Yamamoto K."/>
            <person name="Tamaki H."/>
            <person name="Cadillo-Quiroz H."/>
            <person name="Imachi H."/>
            <person name="Kyrpides N."/>
            <person name="Woyke T."/>
            <person name="Goodwin L."/>
            <person name="Zinder S.H."/>
            <person name="Kamagata Y."/>
            <person name="Liu W.T."/>
        </authorList>
    </citation>
    <scope>NUCLEOTIDE SEQUENCE [LARGE SCALE GENOMIC DNA]</scope>
    <source>
        <strain evidence="8">DSM 22288 / NBRC 105244 / SMSP</strain>
    </source>
</reference>
<evidence type="ECO:0000256" key="2">
    <source>
        <dbReference type="ARBA" id="ARBA00001966"/>
    </source>
</evidence>
<dbReference type="PANTHER" id="PTHR43278:SF1">
    <property type="entry name" value="IRON-SULFUR FLAVOPROTEIN MJ1083"/>
    <property type="match status" value="1"/>
</dbReference>
<evidence type="ECO:0000259" key="6">
    <source>
        <dbReference type="Pfam" id="PF03358"/>
    </source>
</evidence>
<dbReference type="Pfam" id="PF03358">
    <property type="entry name" value="FMN_red"/>
    <property type="match status" value="1"/>
</dbReference>
<evidence type="ECO:0000256" key="5">
    <source>
        <dbReference type="ARBA" id="ARBA00038292"/>
    </source>
</evidence>
<sequence length="222" mass="24151">MKIIGINSSPKGEKSQTRRLVMAVLESARQAGADITFVDICALDIHYCTACGTCYAKGECIHDDDFPALLEKMSDADGIVLGSPNYINAVTAQLKTMLDRMADTVHCQAFAGKYGCAVCTAGGSYANEVADYMNMALGNYGAMTVGKVAVHLGADPAAITGAEKESKALGKKLAEAIKTKWSDPAQEKILFERKEYFKRLVSFNKDLWKHEYDYWKAAGELP</sequence>
<dbReference type="AlphaFoldDB" id="L0HDC6"/>
<name>L0HDC6_METFS</name>
<evidence type="ECO:0000256" key="4">
    <source>
        <dbReference type="ARBA" id="ARBA00022643"/>
    </source>
</evidence>
<proteinExistence type="inferred from homology"/>
<evidence type="ECO:0000313" key="8">
    <source>
        <dbReference type="Proteomes" id="UP000010824"/>
    </source>
</evidence>
<keyword evidence="4" id="KW-0288">FMN</keyword>
<comment type="cofactor">
    <cofactor evidence="2">
        <name>[4Fe-4S] cluster</name>
        <dbReference type="ChEBI" id="CHEBI:49883"/>
    </cofactor>
</comment>
<dbReference type="STRING" id="593750.Metfor_0242"/>
<dbReference type="SUPFAM" id="SSF52218">
    <property type="entry name" value="Flavoproteins"/>
    <property type="match status" value="1"/>
</dbReference>
<dbReference type="InParanoid" id="L0HDC6"/>
<accession>L0HDC6</accession>
<keyword evidence="3" id="KW-0285">Flavoprotein</keyword>
<dbReference type="Gene3D" id="3.40.50.360">
    <property type="match status" value="1"/>
</dbReference>
<organism evidence="7 8">
    <name type="scientific">Methanoregula formicica (strain DSM 22288 / NBRC 105244 / SMSP)</name>
    <dbReference type="NCBI Taxonomy" id="593750"/>
    <lineage>
        <taxon>Archaea</taxon>
        <taxon>Methanobacteriati</taxon>
        <taxon>Methanobacteriota</taxon>
        <taxon>Stenosarchaea group</taxon>
        <taxon>Methanomicrobia</taxon>
        <taxon>Methanomicrobiales</taxon>
        <taxon>Methanoregulaceae</taxon>
        <taxon>Methanoregula</taxon>
    </lineage>
</organism>
<dbReference type="OrthoDB" id="9059at2157"/>
<gene>
    <name evidence="7" type="ordered locus">Metfor_0242</name>
</gene>
<dbReference type="RefSeq" id="WP_015284287.1">
    <property type="nucleotide sequence ID" value="NC_019943.1"/>
</dbReference>
<dbReference type="Proteomes" id="UP000010824">
    <property type="component" value="Chromosome"/>
</dbReference>
<dbReference type="GeneID" id="14308915"/>